<keyword evidence="2" id="KW-1185">Reference proteome</keyword>
<comment type="caution">
    <text evidence="1">The sequence shown here is derived from an EMBL/GenBank/DDBJ whole genome shotgun (WGS) entry which is preliminary data.</text>
</comment>
<name>A0ACB7EX56_NIBAL</name>
<evidence type="ECO:0000313" key="2">
    <source>
        <dbReference type="Proteomes" id="UP000805704"/>
    </source>
</evidence>
<dbReference type="EMBL" id="CM024808">
    <property type="protein sequence ID" value="KAG8006499.1"/>
    <property type="molecule type" value="Genomic_DNA"/>
</dbReference>
<organism evidence="1 2">
    <name type="scientific">Nibea albiflora</name>
    <name type="common">Yellow drum</name>
    <name type="synonym">Corvina albiflora</name>
    <dbReference type="NCBI Taxonomy" id="240163"/>
    <lineage>
        <taxon>Eukaryota</taxon>
        <taxon>Metazoa</taxon>
        <taxon>Chordata</taxon>
        <taxon>Craniata</taxon>
        <taxon>Vertebrata</taxon>
        <taxon>Euteleostomi</taxon>
        <taxon>Actinopterygii</taxon>
        <taxon>Neopterygii</taxon>
        <taxon>Teleostei</taxon>
        <taxon>Neoteleostei</taxon>
        <taxon>Acanthomorphata</taxon>
        <taxon>Eupercaria</taxon>
        <taxon>Sciaenidae</taxon>
        <taxon>Nibea</taxon>
    </lineage>
</organism>
<protein>
    <submittedName>
        <fullName evidence="1">Armadillo repeat-containing protein 5</fullName>
    </submittedName>
</protein>
<gene>
    <name evidence="1" type="primary">ARMC5.2</name>
    <name evidence="1" type="ORF">GBF38_001104</name>
</gene>
<feature type="non-terminal residue" evidence="1">
    <location>
        <position position="299"/>
    </location>
</feature>
<proteinExistence type="predicted"/>
<sequence>MAASPVQGEWKQSRTSSREGHPSSPESSLTWCLAHLSKPGSGAERNGHSKADSGGGRDLDKKSRVSQWRALVAIRTQHIKGDKAGIARFRTQGGLQPLLDLLKHPDCSRKTLDLALSILANCCTELETRIEVRKLDGINVVVEILKRNVALETVQNRAARALGNLAMDPESSALIHSAGGVPLLLLCVSLSSGPSSPTGAPPKDTCPKLECAQSAARALLYLSDTPSNRLSLLTQGTLSALAPLIAPEYPLGLRRAALRTLHELTRGCGVECAREVSRSGVLAQLGVMASGESGKPFEE</sequence>
<accession>A0ACB7EX56</accession>
<dbReference type="Proteomes" id="UP000805704">
    <property type="component" value="Chromosome 20"/>
</dbReference>
<evidence type="ECO:0000313" key="1">
    <source>
        <dbReference type="EMBL" id="KAG8006499.1"/>
    </source>
</evidence>
<reference evidence="1" key="1">
    <citation type="submission" date="2020-04" db="EMBL/GenBank/DDBJ databases">
        <title>A chromosome-scale assembly and high-density genetic map of the yellow drum (Nibea albiflora) genome.</title>
        <authorList>
            <person name="Xu D."/>
            <person name="Zhang W."/>
            <person name="Chen R."/>
            <person name="Tan P."/>
            <person name="Wang L."/>
            <person name="Song H."/>
            <person name="Tian L."/>
            <person name="Zhu Q."/>
            <person name="Wang B."/>
        </authorList>
    </citation>
    <scope>NUCLEOTIDE SEQUENCE</scope>
    <source>
        <strain evidence="1">ZJHYS-2018</strain>
    </source>
</reference>